<dbReference type="Proteomes" id="UP000790347">
    <property type="component" value="Unassembled WGS sequence"/>
</dbReference>
<reference evidence="4" key="1">
    <citation type="submission" date="2013-05" db="EMBL/GenBank/DDBJ databases">
        <authorList>
            <person name="Yim A.K.Y."/>
            <person name="Chan T.F."/>
            <person name="Ji K.M."/>
            <person name="Liu X.Y."/>
            <person name="Zhou J.W."/>
            <person name="Li R.Q."/>
            <person name="Yang K.Y."/>
            <person name="Li J."/>
            <person name="Li M."/>
            <person name="Law P.T.W."/>
            <person name="Wu Y.L."/>
            <person name="Cai Z.L."/>
            <person name="Qin H."/>
            <person name="Bao Y."/>
            <person name="Leung R.K.K."/>
            <person name="Ng P.K.S."/>
            <person name="Zou J."/>
            <person name="Zhong X.J."/>
            <person name="Ran P.X."/>
            <person name="Zhong N.S."/>
            <person name="Liu Z.G."/>
            <person name="Tsui S.K.W."/>
        </authorList>
    </citation>
    <scope>NUCLEOTIDE SEQUENCE</scope>
    <source>
        <strain evidence="4">Derf</strain>
        <tissue evidence="4">Whole organism</tissue>
    </source>
</reference>
<evidence type="ECO:0000256" key="1">
    <source>
        <dbReference type="SAM" id="Phobius"/>
    </source>
</evidence>
<accession>A0A922L656</accession>
<comment type="caution">
    <text evidence="4">The sequence shown here is derived from an EMBL/GenBank/DDBJ whole genome shotgun (WGS) entry which is preliminary data.</text>
</comment>
<dbReference type="Proteomes" id="UP000828236">
    <property type="component" value="Unassembled WGS sequence"/>
</dbReference>
<dbReference type="AlphaFoldDB" id="A0A922L656"/>
<proteinExistence type="predicted"/>
<gene>
    <name evidence="4" type="ORF">DERF_004381</name>
    <name evidence="3" type="ORF">HUG17_0504</name>
</gene>
<feature type="chain" id="PRO_5038324741" evidence="2">
    <location>
        <begin position="19"/>
        <end position="125"/>
    </location>
</feature>
<dbReference type="EMBL" id="ASGP02000002">
    <property type="protein sequence ID" value="KAH9520688.1"/>
    <property type="molecule type" value="Genomic_DNA"/>
</dbReference>
<evidence type="ECO:0000313" key="5">
    <source>
        <dbReference type="Proteomes" id="UP000790347"/>
    </source>
</evidence>
<organism evidence="4 5">
    <name type="scientific">Dermatophagoides farinae</name>
    <name type="common">American house dust mite</name>
    <dbReference type="NCBI Taxonomy" id="6954"/>
    <lineage>
        <taxon>Eukaryota</taxon>
        <taxon>Metazoa</taxon>
        <taxon>Ecdysozoa</taxon>
        <taxon>Arthropoda</taxon>
        <taxon>Chelicerata</taxon>
        <taxon>Arachnida</taxon>
        <taxon>Acari</taxon>
        <taxon>Acariformes</taxon>
        <taxon>Sarcoptiformes</taxon>
        <taxon>Astigmata</taxon>
        <taxon>Psoroptidia</taxon>
        <taxon>Analgoidea</taxon>
        <taxon>Pyroglyphidae</taxon>
        <taxon>Dermatophagoidinae</taxon>
        <taxon>Dermatophagoides</taxon>
    </lineage>
</organism>
<keyword evidence="1" id="KW-0472">Membrane</keyword>
<keyword evidence="5" id="KW-1185">Reference proteome</keyword>
<reference evidence="3" key="2">
    <citation type="submission" date="2020-06" db="EMBL/GenBank/DDBJ databases">
        <authorList>
            <person name="Ji K."/>
            <person name="Li J."/>
        </authorList>
    </citation>
    <scope>NUCLEOTIDE SEQUENCE</scope>
    <source>
        <strain evidence="3">JKM2019</strain>
        <tissue evidence="3">Whole body</tissue>
    </source>
</reference>
<dbReference type="EMBL" id="SDOV01000001">
    <property type="protein sequence ID" value="KAH7644966.1"/>
    <property type="molecule type" value="Genomic_DNA"/>
</dbReference>
<protein>
    <submittedName>
        <fullName evidence="4">Uncharacterized protein</fullName>
    </submittedName>
</protein>
<feature type="transmembrane region" description="Helical" evidence="1">
    <location>
        <begin position="107"/>
        <end position="124"/>
    </location>
</feature>
<sequence length="125" mass="14745">MKTITVIVILFLFMLAIGSEIRKVNEEDFVFEETSTEESMVDDSPKEWVTEEFLKDEVVTQDEFETEEPTTKQQMTEDPNDLIECVCRNKSKLIMEKNNEKIEYKKWIYALLIFIIIFLMIICSG</sequence>
<keyword evidence="1" id="KW-1133">Transmembrane helix</keyword>
<reference evidence="4" key="4">
    <citation type="journal article" date="2022" name="Res Sq">
        <title>Comparative Genomics Reveals Insights into the Divergent Evolution of Astigmatic Mites and Household Pest Adaptations.</title>
        <authorList>
            <person name="Xiong Q."/>
            <person name="Wan A.T.-Y."/>
            <person name="Liu X.-Y."/>
            <person name="Fung C.S.-H."/>
            <person name="Xiao X."/>
            <person name="Malainual N."/>
            <person name="Hou J."/>
            <person name="Wang L."/>
            <person name="Wang M."/>
            <person name="Yang K."/>
            <person name="Cui Y."/>
            <person name="Leung E."/>
            <person name="Nong W."/>
            <person name="Shin S.-K."/>
            <person name="Au S."/>
            <person name="Jeong K.Y."/>
            <person name="Chew F.T."/>
            <person name="Hui J."/>
            <person name="Leung T.F."/>
            <person name="Tungtrongchitr A."/>
            <person name="Zhong N."/>
            <person name="Liu Z."/>
            <person name="Tsui S."/>
        </authorList>
    </citation>
    <scope>NUCLEOTIDE SEQUENCE</scope>
    <source>
        <strain evidence="4">Derf</strain>
        <tissue evidence="4">Whole organism</tissue>
    </source>
</reference>
<evidence type="ECO:0000313" key="3">
    <source>
        <dbReference type="EMBL" id="KAH7644966.1"/>
    </source>
</evidence>
<keyword evidence="1" id="KW-0812">Transmembrane</keyword>
<keyword evidence="2" id="KW-0732">Signal</keyword>
<feature type="signal peptide" evidence="2">
    <location>
        <begin position="1"/>
        <end position="18"/>
    </location>
</feature>
<evidence type="ECO:0000256" key="2">
    <source>
        <dbReference type="SAM" id="SignalP"/>
    </source>
</evidence>
<evidence type="ECO:0000313" key="4">
    <source>
        <dbReference type="EMBL" id="KAH9520688.1"/>
    </source>
</evidence>
<name>A0A922L656_DERFA</name>
<reference evidence="3" key="3">
    <citation type="journal article" date="2021" name="World Allergy Organ. J.">
        <title>Chromosome-level assembly of Dermatophagoides farinae genome and transcriptome reveals two novel allergens Der f 37 and Der f 39.</title>
        <authorList>
            <person name="Chen J."/>
            <person name="Cai Z."/>
            <person name="Fan D."/>
            <person name="Hu J."/>
            <person name="Hou Y."/>
            <person name="He Y."/>
            <person name="Zhang Z."/>
            <person name="Zhao Z."/>
            <person name="Gao P."/>
            <person name="Hu W."/>
            <person name="Sun J."/>
            <person name="Li J."/>
            <person name="Ji K."/>
        </authorList>
    </citation>
    <scope>NUCLEOTIDE SEQUENCE</scope>
    <source>
        <strain evidence="3">JKM2019</strain>
    </source>
</reference>